<evidence type="ECO:0000256" key="1">
    <source>
        <dbReference type="ARBA" id="ARBA00004752"/>
    </source>
</evidence>
<sequence length="163" mass="17968">MMELEPLHIRISVRDQTLRLAGAAQKIYYPISTARLGVGCGFGSFRTPTGLHRVRIKIGAGLPINSILAARRPTGMLLDDELQHSNPGRDWILTRILWLDGLELGINKGGLVDTLRRHIYIHGTADEASIGKPASHGCIRMRNADLVDLFDRVQNGVQVVIEA</sequence>
<feature type="active site" description="Proton donor/acceptor" evidence="9">
    <location>
        <position position="122"/>
    </location>
</feature>
<keyword evidence="6 9" id="KW-0133">Cell shape</keyword>
<keyword evidence="4" id="KW-0808">Transferase</keyword>
<dbReference type="GO" id="GO:0016757">
    <property type="term" value="F:glycosyltransferase activity"/>
    <property type="evidence" value="ECO:0007669"/>
    <property type="project" value="UniProtKB-KW"/>
</dbReference>
<dbReference type="GO" id="GO:0071555">
    <property type="term" value="P:cell wall organization"/>
    <property type="evidence" value="ECO:0007669"/>
    <property type="project" value="UniProtKB-UniRule"/>
</dbReference>
<dbReference type="PANTHER" id="PTHR30582">
    <property type="entry name" value="L,D-TRANSPEPTIDASE"/>
    <property type="match status" value="1"/>
</dbReference>
<keyword evidence="12" id="KW-1185">Reference proteome</keyword>
<dbReference type="GO" id="GO:0005576">
    <property type="term" value="C:extracellular region"/>
    <property type="evidence" value="ECO:0007669"/>
    <property type="project" value="TreeGrafter"/>
</dbReference>
<evidence type="ECO:0000256" key="4">
    <source>
        <dbReference type="ARBA" id="ARBA00022679"/>
    </source>
</evidence>
<dbReference type="Proteomes" id="UP000184226">
    <property type="component" value="Unassembled WGS sequence"/>
</dbReference>
<evidence type="ECO:0000256" key="8">
    <source>
        <dbReference type="ARBA" id="ARBA00023316"/>
    </source>
</evidence>
<dbReference type="GO" id="GO:0071972">
    <property type="term" value="F:peptidoglycan L,D-transpeptidase activity"/>
    <property type="evidence" value="ECO:0007669"/>
    <property type="project" value="TreeGrafter"/>
</dbReference>
<name>A0A1M5Z3B0_9BURK</name>
<evidence type="ECO:0000313" key="11">
    <source>
        <dbReference type="EMBL" id="SHI18614.1"/>
    </source>
</evidence>
<dbReference type="InterPro" id="IPR038063">
    <property type="entry name" value="Transpep_catalytic_dom"/>
</dbReference>
<evidence type="ECO:0000256" key="6">
    <source>
        <dbReference type="ARBA" id="ARBA00022960"/>
    </source>
</evidence>
<keyword evidence="5" id="KW-0378">Hydrolase</keyword>
<evidence type="ECO:0000256" key="3">
    <source>
        <dbReference type="ARBA" id="ARBA00022676"/>
    </source>
</evidence>
<dbReference type="RefSeq" id="WP_084136127.1">
    <property type="nucleotide sequence ID" value="NZ_FQXE01000012.1"/>
</dbReference>
<keyword evidence="7 9" id="KW-0573">Peptidoglycan synthesis</keyword>
<feature type="active site" description="Nucleophile" evidence="9">
    <location>
        <position position="138"/>
    </location>
</feature>
<dbReference type="InterPro" id="IPR005490">
    <property type="entry name" value="LD_TPept_cat_dom"/>
</dbReference>
<dbReference type="InterPro" id="IPR050979">
    <property type="entry name" value="LD-transpeptidase"/>
</dbReference>
<evidence type="ECO:0000256" key="7">
    <source>
        <dbReference type="ARBA" id="ARBA00022984"/>
    </source>
</evidence>
<organism evidence="11 12">
    <name type="scientific">Pollutimonas bauzanensis</name>
    <dbReference type="NCBI Taxonomy" id="658167"/>
    <lineage>
        <taxon>Bacteria</taxon>
        <taxon>Pseudomonadati</taxon>
        <taxon>Pseudomonadota</taxon>
        <taxon>Betaproteobacteria</taxon>
        <taxon>Burkholderiales</taxon>
        <taxon>Alcaligenaceae</taxon>
        <taxon>Pollutimonas</taxon>
    </lineage>
</organism>
<dbReference type="GO" id="GO:0018104">
    <property type="term" value="P:peptidoglycan-protein cross-linking"/>
    <property type="evidence" value="ECO:0007669"/>
    <property type="project" value="TreeGrafter"/>
</dbReference>
<dbReference type="CDD" id="cd16913">
    <property type="entry name" value="YkuD_like"/>
    <property type="match status" value="1"/>
</dbReference>
<dbReference type="AlphaFoldDB" id="A0A1M5Z3B0"/>
<dbReference type="PANTHER" id="PTHR30582:SF24">
    <property type="entry name" value="L,D-TRANSPEPTIDASE ERFK_SRFK-RELATED"/>
    <property type="match status" value="1"/>
</dbReference>
<comment type="similarity">
    <text evidence="2">Belongs to the YkuD family.</text>
</comment>
<comment type="pathway">
    <text evidence="1 9">Cell wall biogenesis; peptidoglycan biosynthesis.</text>
</comment>
<dbReference type="UniPathway" id="UPA00219"/>
<reference evidence="11 12" key="1">
    <citation type="submission" date="2016-11" db="EMBL/GenBank/DDBJ databases">
        <authorList>
            <person name="Jaros S."/>
            <person name="Januszkiewicz K."/>
            <person name="Wedrychowicz H."/>
        </authorList>
    </citation>
    <scope>NUCLEOTIDE SEQUENCE [LARGE SCALE GENOMIC DNA]</scope>
    <source>
        <strain evidence="11 12">CGMCC 1.10190</strain>
    </source>
</reference>
<gene>
    <name evidence="11" type="ORF">SAMN04488135_11214</name>
</gene>
<dbReference type="EMBL" id="FQXE01000012">
    <property type="protein sequence ID" value="SHI18614.1"/>
    <property type="molecule type" value="Genomic_DNA"/>
</dbReference>
<proteinExistence type="inferred from homology"/>
<evidence type="ECO:0000313" key="12">
    <source>
        <dbReference type="Proteomes" id="UP000184226"/>
    </source>
</evidence>
<dbReference type="STRING" id="658167.SAMN04488135_11214"/>
<keyword evidence="8 9" id="KW-0961">Cell wall biogenesis/degradation</keyword>
<protein>
    <submittedName>
        <fullName evidence="11">L,D-transpeptidase catalytic domain</fullName>
    </submittedName>
</protein>
<evidence type="ECO:0000256" key="2">
    <source>
        <dbReference type="ARBA" id="ARBA00005992"/>
    </source>
</evidence>
<evidence type="ECO:0000256" key="5">
    <source>
        <dbReference type="ARBA" id="ARBA00022801"/>
    </source>
</evidence>
<dbReference type="GO" id="GO:0008360">
    <property type="term" value="P:regulation of cell shape"/>
    <property type="evidence" value="ECO:0007669"/>
    <property type="project" value="UniProtKB-UniRule"/>
</dbReference>
<keyword evidence="3" id="KW-0328">Glycosyltransferase</keyword>
<dbReference type="SUPFAM" id="SSF141523">
    <property type="entry name" value="L,D-transpeptidase catalytic domain-like"/>
    <property type="match status" value="1"/>
</dbReference>
<dbReference type="Pfam" id="PF03734">
    <property type="entry name" value="YkuD"/>
    <property type="match status" value="1"/>
</dbReference>
<accession>A0A1M5Z3B0</accession>
<feature type="domain" description="L,D-TPase catalytic" evidence="10">
    <location>
        <begin position="7"/>
        <end position="162"/>
    </location>
</feature>
<dbReference type="PROSITE" id="PS52029">
    <property type="entry name" value="LD_TPASE"/>
    <property type="match status" value="1"/>
</dbReference>
<evidence type="ECO:0000259" key="10">
    <source>
        <dbReference type="PROSITE" id="PS52029"/>
    </source>
</evidence>
<evidence type="ECO:0000256" key="9">
    <source>
        <dbReference type="PROSITE-ProRule" id="PRU01373"/>
    </source>
</evidence>
<dbReference type="Gene3D" id="2.40.440.10">
    <property type="entry name" value="L,D-transpeptidase catalytic domain-like"/>
    <property type="match status" value="1"/>
</dbReference>